<dbReference type="Gene3D" id="3.30.1220.10">
    <property type="entry name" value="CobW-like, C-terminal domain"/>
    <property type="match status" value="1"/>
</dbReference>
<dbReference type="Proteomes" id="UP000824073">
    <property type="component" value="Unassembled WGS sequence"/>
</dbReference>
<dbReference type="GO" id="GO:0000166">
    <property type="term" value="F:nucleotide binding"/>
    <property type="evidence" value="ECO:0007669"/>
    <property type="project" value="UniProtKB-KW"/>
</dbReference>
<keyword evidence="3" id="KW-0143">Chaperone</keyword>
<dbReference type="InterPro" id="IPR011629">
    <property type="entry name" value="CobW-like_C"/>
</dbReference>
<evidence type="ECO:0000256" key="5">
    <source>
        <dbReference type="ARBA" id="ARBA00049117"/>
    </source>
</evidence>
<dbReference type="Pfam" id="PF07683">
    <property type="entry name" value="CobW_C"/>
    <property type="match status" value="1"/>
</dbReference>
<evidence type="ECO:0000259" key="6">
    <source>
        <dbReference type="Pfam" id="PF02492"/>
    </source>
</evidence>
<evidence type="ECO:0000313" key="8">
    <source>
        <dbReference type="EMBL" id="HIU43436.1"/>
    </source>
</evidence>
<comment type="similarity">
    <text evidence="4">Belongs to the SIMIBI class G3E GTPase family. ZNG1 subfamily.</text>
</comment>
<evidence type="ECO:0000256" key="2">
    <source>
        <dbReference type="ARBA" id="ARBA00022801"/>
    </source>
</evidence>
<dbReference type="InterPro" id="IPR027417">
    <property type="entry name" value="P-loop_NTPase"/>
</dbReference>
<evidence type="ECO:0000256" key="4">
    <source>
        <dbReference type="ARBA" id="ARBA00034320"/>
    </source>
</evidence>
<dbReference type="PANTHER" id="PTHR13748">
    <property type="entry name" value="COBW-RELATED"/>
    <property type="match status" value="1"/>
</dbReference>
<evidence type="ECO:0000313" key="9">
    <source>
        <dbReference type="Proteomes" id="UP000824073"/>
    </source>
</evidence>
<dbReference type="PANTHER" id="PTHR13748:SF46">
    <property type="entry name" value="ZINC CHAPERONE YEIR"/>
    <property type="match status" value="1"/>
</dbReference>
<evidence type="ECO:0000256" key="1">
    <source>
        <dbReference type="ARBA" id="ARBA00022741"/>
    </source>
</evidence>
<reference evidence="8" key="2">
    <citation type="journal article" date="2021" name="PeerJ">
        <title>Extensive microbial diversity within the chicken gut microbiome revealed by metagenomics and culture.</title>
        <authorList>
            <person name="Gilroy R."/>
            <person name="Ravi A."/>
            <person name="Getino M."/>
            <person name="Pursley I."/>
            <person name="Horton D.L."/>
            <person name="Alikhan N.F."/>
            <person name="Baker D."/>
            <person name="Gharbi K."/>
            <person name="Hall N."/>
            <person name="Watson M."/>
            <person name="Adriaenssens E.M."/>
            <person name="Foster-Nyarko E."/>
            <person name="Jarju S."/>
            <person name="Secka A."/>
            <person name="Antonio M."/>
            <person name="Oren A."/>
            <person name="Chaudhuri R.R."/>
            <person name="La Ragione R."/>
            <person name="Hildebrand F."/>
            <person name="Pallen M.J."/>
        </authorList>
    </citation>
    <scope>NUCLEOTIDE SEQUENCE</scope>
    <source>
        <strain evidence="8">CHK191-8634</strain>
    </source>
</reference>
<keyword evidence="2" id="KW-0378">Hydrolase</keyword>
<dbReference type="Gene3D" id="3.40.50.300">
    <property type="entry name" value="P-loop containing nucleotide triphosphate hydrolases"/>
    <property type="match status" value="1"/>
</dbReference>
<name>A0A9D1LLI2_9CLOT</name>
<dbReference type="EMBL" id="DVMR01000035">
    <property type="protein sequence ID" value="HIU43436.1"/>
    <property type="molecule type" value="Genomic_DNA"/>
</dbReference>
<sequence>MAAQVVIISGFLGAGKTTLIRRLASLCWPGQKLALVENEFGEVGIDGAFLAQTGLAVRELTSGCICCSLAGDFTQALCELVSRFSPEIILIEPSGVAKLSEVLRSAQDAGLETACAVTVCDAELCRDYAESFGEFYLDQVKNADLMMLSHIAGADRQRVSDCAQYLGALNPHADVLAVPWDLLDAETLRQALAGAAEKRKPLQIPQAGHVHEHHSHAHHHHEAGQTFVSWTCRPADQYTRERLLQISAGLASENAGTVLRAKGIVRDMAGGWLEFDYIRGHTDIRPGSPQTDSAFCVIGVDLCEKRLIQLVTNQPA</sequence>
<gene>
    <name evidence="8" type="ORF">IAB67_03980</name>
</gene>
<evidence type="ECO:0000259" key="7">
    <source>
        <dbReference type="Pfam" id="PF07683"/>
    </source>
</evidence>
<feature type="domain" description="CobW C-terminal" evidence="7">
    <location>
        <begin position="227"/>
        <end position="310"/>
    </location>
</feature>
<organism evidence="8 9">
    <name type="scientific">Candidatus Ventrousia excrementavium</name>
    <dbReference type="NCBI Taxonomy" id="2840961"/>
    <lineage>
        <taxon>Bacteria</taxon>
        <taxon>Bacillati</taxon>
        <taxon>Bacillota</taxon>
        <taxon>Clostridia</taxon>
        <taxon>Eubacteriales</taxon>
        <taxon>Clostridiaceae</taxon>
        <taxon>Clostridiaceae incertae sedis</taxon>
        <taxon>Candidatus Ventrousia</taxon>
    </lineage>
</organism>
<protein>
    <submittedName>
        <fullName evidence="8">GTP-binding protein</fullName>
    </submittedName>
</protein>
<reference evidence="8" key="1">
    <citation type="submission" date="2020-10" db="EMBL/GenBank/DDBJ databases">
        <authorList>
            <person name="Gilroy R."/>
        </authorList>
    </citation>
    <scope>NUCLEOTIDE SEQUENCE</scope>
    <source>
        <strain evidence="8">CHK191-8634</strain>
    </source>
</reference>
<dbReference type="GO" id="GO:0005737">
    <property type="term" value="C:cytoplasm"/>
    <property type="evidence" value="ECO:0007669"/>
    <property type="project" value="TreeGrafter"/>
</dbReference>
<dbReference type="SUPFAM" id="SSF52540">
    <property type="entry name" value="P-loop containing nucleoside triphosphate hydrolases"/>
    <property type="match status" value="1"/>
</dbReference>
<keyword evidence="1" id="KW-0547">Nucleotide-binding</keyword>
<proteinExistence type="inferred from homology"/>
<dbReference type="GO" id="GO:0016787">
    <property type="term" value="F:hydrolase activity"/>
    <property type="evidence" value="ECO:0007669"/>
    <property type="project" value="UniProtKB-KW"/>
</dbReference>
<dbReference type="Pfam" id="PF02492">
    <property type="entry name" value="cobW"/>
    <property type="match status" value="1"/>
</dbReference>
<dbReference type="InterPro" id="IPR036627">
    <property type="entry name" value="CobW-likC_sf"/>
</dbReference>
<comment type="catalytic activity">
    <reaction evidence="5">
        <text>GTP + H2O = GDP + phosphate + H(+)</text>
        <dbReference type="Rhea" id="RHEA:19669"/>
        <dbReference type="ChEBI" id="CHEBI:15377"/>
        <dbReference type="ChEBI" id="CHEBI:15378"/>
        <dbReference type="ChEBI" id="CHEBI:37565"/>
        <dbReference type="ChEBI" id="CHEBI:43474"/>
        <dbReference type="ChEBI" id="CHEBI:58189"/>
    </reaction>
    <physiologicalReaction direction="left-to-right" evidence="5">
        <dbReference type="Rhea" id="RHEA:19670"/>
    </physiologicalReaction>
</comment>
<feature type="domain" description="CobW/HypB/UreG nucleotide-binding" evidence="6">
    <location>
        <begin position="5"/>
        <end position="176"/>
    </location>
</feature>
<evidence type="ECO:0000256" key="3">
    <source>
        <dbReference type="ARBA" id="ARBA00023186"/>
    </source>
</evidence>
<comment type="caution">
    <text evidence="8">The sequence shown here is derived from an EMBL/GenBank/DDBJ whole genome shotgun (WGS) entry which is preliminary data.</text>
</comment>
<accession>A0A9D1LLI2</accession>
<dbReference type="InterPro" id="IPR051316">
    <property type="entry name" value="Zinc-reg_GTPase_activator"/>
</dbReference>
<dbReference type="InterPro" id="IPR003495">
    <property type="entry name" value="CobW/HypB/UreG_nucleotide-bd"/>
</dbReference>
<dbReference type="AlphaFoldDB" id="A0A9D1LLI2"/>